<evidence type="ECO:0000313" key="1">
    <source>
        <dbReference type="EMBL" id="ADG78908.1"/>
    </source>
</evidence>
<dbReference type="PANTHER" id="PTHR31793:SF24">
    <property type="entry name" value="LONG-CHAIN ACYL-COA THIOESTERASE FADM"/>
    <property type="match status" value="1"/>
</dbReference>
<dbReference type="Gene3D" id="3.10.129.10">
    <property type="entry name" value="Hotdog Thioesterase"/>
    <property type="match status" value="1"/>
</dbReference>
<accession>D5UQD8</accession>
<dbReference type="SUPFAM" id="SSF54637">
    <property type="entry name" value="Thioesterase/thiol ester dehydrase-isomerase"/>
    <property type="match status" value="1"/>
</dbReference>
<reference evidence="2" key="1">
    <citation type="submission" date="2010-03" db="EMBL/GenBank/DDBJ databases">
        <title>The complete chromosome of Tsukamurella paurometabola DSM 20162.</title>
        <authorList>
            <consortium name="US DOE Joint Genome Institute (JGI-PGF)"/>
            <person name="Lucas S."/>
            <person name="Copeland A."/>
            <person name="Lapidus A."/>
            <person name="Glavina del Rio T."/>
            <person name="Dalin E."/>
            <person name="Tice H."/>
            <person name="Bruce D."/>
            <person name="Goodwin L."/>
            <person name="Pitluck S."/>
            <person name="Kyrpides N."/>
            <person name="Mavromatis K."/>
            <person name="Ivanova N."/>
            <person name="Mikhailova N."/>
            <person name="Munk A.C."/>
            <person name="Brettin T."/>
            <person name="Detter J.C."/>
            <person name="Tapia R."/>
            <person name="Han C."/>
            <person name="Larimer F."/>
            <person name="Land M."/>
            <person name="Hauser L."/>
            <person name="Markowitz V."/>
            <person name="Cheng J.-F."/>
            <person name="Hugenholtz P."/>
            <person name="Woyke T."/>
            <person name="Wu D."/>
            <person name="Jando M."/>
            <person name="Brambilla E."/>
            <person name="Klenk H.-P."/>
            <person name="Eisen J.A."/>
        </authorList>
    </citation>
    <scope>NUCLEOTIDE SEQUENCE [LARGE SCALE GENOMIC DNA]</scope>
    <source>
        <strain evidence="2">ATCC 8368 / DSM 20162 / CCUG 35730 / CIP 100753 / JCM 10117 / KCTC 9821 / NBRC 16120 / NCIMB 702349 / NCTC 13040</strain>
    </source>
</reference>
<dbReference type="Pfam" id="PF13279">
    <property type="entry name" value="4HBT_2"/>
    <property type="match status" value="1"/>
</dbReference>
<dbReference type="AlphaFoldDB" id="D5UQD8"/>
<name>D5UQD8_TSUPD</name>
<dbReference type="CDD" id="cd00586">
    <property type="entry name" value="4HBT"/>
    <property type="match status" value="1"/>
</dbReference>
<dbReference type="PANTHER" id="PTHR31793">
    <property type="entry name" value="4-HYDROXYBENZOYL-COA THIOESTERASE FAMILY MEMBER"/>
    <property type="match status" value="1"/>
</dbReference>
<dbReference type="eggNOG" id="COG0824">
    <property type="taxonomic scope" value="Bacteria"/>
</dbReference>
<dbReference type="Proteomes" id="UP000001213">
    <property type="component" value="Chromosome"/>
</dbReference>
<dbReference type="STRING" id="521096.Tpau_2301"/>
<gene>
    <name evidence="1" type="ordered locus">Tpau_2301</name>
</gene>
<dbReference type="KEGG" id="tpr:Tpau_2301"/>
<reference evidence="1 2" key="2">
    <citation type="journal article" date="2011" name="Stand. Genomic Sci.">
        <title>Complete genome sequence of Tsukamurella paurometabola type strain (no. 33).</title>
        <authorList>
            <person name="Munk A.C."/>
            <person name="Lapidus A."/>
            <person name="Lucas S."/>
            <person name="Nolan M."/>
            <person name="Tice H."/>
            <person name="Cheng J.F."/>
            <person name="Del Rio T.G."/>
            <person name="Goodwin L."/>
            <person name="Pitluck S."/>
            <person name="Liolios K."/>
            <person name="Huntemann M."/>
            <person name="Ivanova N."/>
            <person name="Mavromatis K."/>
            <person name="Mikhailova N."/>
            <person name="Pati A."/>
            <person name="Chen A."/>
            <person name="Palaniappan K."/>
            <person name="Tapia R."/>
            <person name="Han C."/>
            <person name="Land M."/>
            <person name="Hauser L."/>
            <person name="Chang Y.J."/>
            <person name="Jeffries C.D."/>
            <person name="Brettin T."/>
            <person name="Yasawong M."/>
            <person name="Brambilla E.M."/>
            <person name="Rohde M."/>
            <person name="Sikorski J."/>
            <person name="Goker M."/>
            <person name="Detter J.C."/>
            <person name="Woyke T."/>
            <person name="Bristow J."/>
            <person name="Eisen J.A."/>
            <person name="Markowitz V."/>
            <person name="Hugenholtz P."/>
            <person name="Kyrpides N.C."/>
            <person name="Klenk H.P."/>
        </authorList>
    </citation>
    <scope>NUCLEOTIDE SEQUENCE [LARGE SCALE GENOMIC DNA]</scope>
    <source>
        <strain evidence="2">ATCC 8368 / DSM 20162 / CCUG 35730 / CIP 100753 / JCM 10117 / KCTC 9821 / NBRC 16120 / NCIMB 702349 / NCTC 13040</strain>
    </source>
</reference>
<sequence length="149" mass="16291">MANHEVTVALRWSDMDALQHVNNVSMLRVLEEARIRFLTERALSAGTQKATMFVAHQEIDYAQPLLYSHEPARIAMCVTRIGGSGFDIGYTVYTPEGAVAAYAETSMVVVDGAASGRPVPIPDAMRAVLTELQGEPVPFRRRRTEGATA</sequence>
<dbReference type="HOGENOM" id="CLU_101141_2_3_11"/>
<evidence type="ECO:0000313" key="2">
    <source>
        <dbReference type="Proteomes" id="UP000001213"/>
    </source>
</evidence>
<dbReference type="InterPro" id="IPR050563">
    <property type="entry name" value="4-hydroxybenzoyl-CoA_TE"/>
</dbReference>
<protein>
    <submittedName>
        <fullName evidence="1">Thioesterase superfamily protein</fullName>
    </submittedName>
</protein>
<dbReference type="InterPro" id="IPR029069">
    <property type="entry name" value="HotDog_dom_sf"/>
</dbReference>
<keyword evidence="2" id="KW-1185">Reference proteome</keyword>
<proteinExistence type="predicted"/>
<dbReference type="RefSeq" id="WP_013126930.1">
    <property type="nucleotide sequence ID" value="NC_014158.1"/>
</dbReference>
<dbReference type="EMBL" id="CP001966">
    <property type="protein sequence ID" value="ADG78908.1"/>
    <property type="molecule type" value="Genomic_DNA"/>
</dbReference>
<dbReference type="GO" id="GO:0047617">
    <property type="term" value="F:fatty acyl-CoA hydrolase activity"/>
    <property type="evidence" value="ECO:0007669"/>
    <property type="project" value="TreeGrafter"/>
</dbReference>
<organism evidence="1 2">
    <name type="scientific">Tsukamurella paurometabola (strain ATCC 8368 / DSM 20162 / CCUG 35730 / CIP 100753 / JCM 10117 / KCTC 9821 / NBRC 16120 / NCIMB 702349 / NCTC 13040)</name>
    <name type="common">Corynebacterium paurometabolum</name>
    <dbReference type="NCBI Taxonomy" id="521096"/>
    <lineage>
        <taxon>Bacteria</taxon>
        <taxon>Bacillati</taxon>
        <taxon>Actinomycetota</taxon>
        <taxon>Actinomycetes</taxon>
        <taxon>Mycobacteriales</taxon>
        <taxon>Tsukamurellaceae</taxon>
        <taxon>Tsukamurella</taxon>
    </lineage>
</organism>